<reference evidence="3 4" key="1">
    <citation type="submission" date="2019-03" db="EMBL/GenBank/DDBJ databases">
        <title>Metabolic potential of uncultured bacteria and archaea associated with petroleum seepage in deep-sea sediments.</title>
        <authorList>
            <person name="Dong X."/>
            <person name="Hubert C."/>
        </authorList>
    </citation>
    <scope>NUCLEOTIDE SEQUENCE [LARGE SCALE GENOMIC DNA]</scope>
    <source>
        <strain evidence="3">E44_bin18</strain>
    </source>
</reference>
<dbReference type="InterPro" id="IPR011006">
    <property type="entry name" value="CheY-like_superfamily"/>
</dbReference>
<dbReference type="PROSITE" id="PS50110">
    <property type="entry name" value="RESPONSE_REGULATORY"/>
    <property type="match status" value="1"/>
</dbReference>
<proteinExistence type="predicted"/>
<evidence type="ECO:0000259" key="2">
    <source>
        <dbReference type="PROSITE" id="PS50110"/>
    </source>
</evidence>
<dbReference type="Gene3D" id="3.40.50.2300">
    <property type="match status" value="1"/>
</dbReference>
<dbReference type="Proteomes" id="UP000315525">
    <property type="component" value="Unassembled WGS sequence"/>
</dbReference>
<evidence type="ECO:0000313" key="3">
    <source>
        <dbReference type="EMBL" id="TET46215.1"/>
    </source>
</evidence>
<dbReference type="SUPFAM" id="SSF52172">
    <property type="entry name" value="CheY-like"/>
    <property type="match status" value="1"/>
</dbReference>
<dbReference type="AlphaFoldDB" id="A0A523UUL2"/>
<dbReference type="EMBL" id="SOJN01000063">
    <property type="protein sequence ID" value="TET46215.1"/>
    <property type="molecule type" value="Genomic_DNA"/>
</dbReference>
<comment type="caution">
    <text evidence="3">The sequence shown here is derived from an EMBL/GenBank/DDBJ whole genome shotgun (WGS) entry which is preliminary data.</text>
</comment>
<protein>
    <submittedName>
        <fullName evidence="3">Response regulator</fullName>
    </submittedName>
</protein>
<dbReference type="InterPro" id="IPR001789">
    <property type="entry name" value="Sig_transdc_resp-reg_receiver"/>
</dbReference>
<gene>
    <name evidence="3" type="ORF">E3J62_05065</name>
</gene>
<keyword evidence="1" id="KW-0597">Phosphoprotein</keyword>
<sequence>MERVLVVDKDQLSARSIVGAASGIGVGVDLCEGTTEALKRLKSHKYCSVIVDIDNAGTNPTDVVSAFRGASPGTSIITFTARNRLELERKIRLKGVFYYMVGPLSEIEFKEALEGAVRAADHGRFE</sequence>
<evidence type="ECO:0000313" key="4">
    <source>
        <dbReference type="Proteomes" id="UP000315525"/>
    </source>
</evidence>
<evidence type="ECO:0000256" key="1">
    <source>
        <dbReference type="PROSITE-ProRule" id="PRU00169"/>
    </source>
</evidence>
<dbReference type="GO" id="GO:0000160">
    <property type="term" value="P:phosphorelay signal transduction system"/>
    <property type="evidence" value="ECO:0007669"/>
    <property type="project" value="InterPro"/>
</dbReference>
<feature type="modified residue" description="4-aspartylphosphate" evidence="1">
    <location>
        <position position="52"/>
    </location>
</feature>
<dbReference type="Pfam" id="PF00072">
    <property type="entry name" value="Response_reg"/>
    <property type="match status" value="1"/>
</dbReference>
<organism evidence="3 4">
    <name type="scientific">candidate division TA06 bacterium</name>
    <dbReference type="NCBI Taxonomy" id="2250710"/>
    <lineage>
        <taxon>Bacteria</taxon>
        <taxon>Bacteria division TA06</taxon>
    </lineage>
</organism>
<dbReference type="CDD" id="cd00156">
    <property type="entry name" value="REC"/>
    <property type="match status" value="1"/>
</dbReference>
<accession>A0A523UUL2</accession>
<name>A0A523UUL2_UNCT6</name>
<feature type="domain" description="Response regulatory" evidence="2">
    <location>
        <begin position="3"/>
        <end position="117"/>
    </location>
</feature>